<comment type="caution">
    <text evidence="2">The sequence shown here is derived from an EMBL/GenBank/DDBJ whole genome shotgun (WGS) entry which is preliminary data.</text>
</comment>
<dbReference type="AlphaFoldDB" id="A0A645AL19"/>
<organism evidence="2">
    <name type="scientific">bioreactor metagenome</name>
    <dbReference type="NCBI Taxonomy" id="1076179"/>
    <lineage>
        <taxon>unclassified sequences</taxon>
        <taxon>metagenomes</taxon>
        <taxon>ecological metagenomes</taxon>
    </lineage>
</organism>
<dbReference type="EMBL" id="VSSQ01014126">
    <property type="protein sequence ID" value="MPM53001.1"/>
    <property type="molecule type" value="Genomic_DNA"/>
</dbReference>
<feature type="compositionally biased region" description="Gly residues" evidence="1">
    <location>
        <begin position="416"/>
        <end position="429"/>
    </location>
</feature>
<evidence type="ECO:0000256" key="1">
    <source>
        <dbReference type="SAM" id="MobiDB-lite"/>
    </source>
</evidence>
<gene>
    <name evidence="2" type="ORF">SDC9_99765</name>
</gene>
<accession>A0A645AL19</accession>
<evidence type="ECO:0008006" key="3">
    <source>
        <dbReference type="Google" id="ProtNLM"/>
    </source>
</evidence>
<name>A0A645AL19_9ZZZZ</name>
<protein>
    <recommendedName>
        <fullName evidence="3">NAD-specific glutamate dehydrogenase</fullName>
    </recommendedName>
</protein>
<feature type="region of interest" description="Disordered" evidence="1">
    <location>
        <begin position="416"/>
        <end position="442"/>
    </location>
</feature>
<reference evidence="2" key="1">
    <citation type="submission" date="2019-08" db="EMBL/GenBank/DDBJ databases">
        <authorList>
            <person name="Kucharzyk K."/>
            <person name="Murdoch R.W."/>
            <person name="Higgins S."/>
            <person name="Loffler F."/>
        </authorList>
    </citation>
    <scope>NUCLEOTIDE SEQUENCE</scope>
</reference>
<proteinExistence type="predicted"/>
<evidence type="ECO:0000313" key="2">
    <source>
        <dbReference type="EMBL" id="MPM53001.1"/>
    </source>
</evidence>
<sequence length="442" mass="46229">MDDFDILPGNDPNHGFTGVNLVAHLIGDAPEVKRPALDGDVGGGFRDHLADDHMGVRFGITFPAAQPDVLVFQVFFHRFPFGFGIGPAALRNGLRPGLLHFLFQYGFLDQFDHVVRERHVVEFFRRVAPGGEAPVEVGEEGLPGFRLQVVAEEAVGHAHDRPGFFAGLIGQVQTQALGVGPVGVGGAGAEARGIGLDEFTGLIFEQDRGHFGFIRVGVFGITDRAADLGDIVADAGVLLAADADRPLHRAAAADLIAPFRRNLRQVVGEDEAGAAGVGAAHHRDLERGQLQLGVQRLNFGRIPAGDSAEIDGAEGRAVKFHGVGGDSGQVHDHDYAAGQHRELLKSGLLLLFQGKRIVGPGEVDGAGLDLIDAGAGADALIVDADAGCGLTVAEGPVLVDRSGKTGAGAIDHGLGGSQCGDGRNRGGQQGLFQHGDTPFLEF</sequence>